<dbReference type="PIRSF" id="PIRSF004750">
    <property type="entry name" value="Nitrile_oxidored_YqcD_prd"/>
    <property type="match status" value="1"/>
</dbReference>
<feature type="binding site" evidence="5">
    <location>
        <begin position="114"/>
        <end position="115"/>
    </location>
    <ligand>
        <name>NADPH</name>
        <dbReference type="ChEBI" id="CHEBI:57783"/>
    </ligand>
</feature>
<comment type="similarity">
    <text evidence="5">Belongs to the GTP cyclohydrolase I family. QueF type 2 subfamily.</text>
</comment>
<keyword evidence="4 5" id="KW-0560">Oxidoreductase</keyword>
<comment type="subunit">
    <text evidence="5">Homodimer.</text>
</comment>
<feature type="binding site" evidence="5">
    <location>
        <begin position="277"/>
        <end position="278"/>
    </location>
    <ligand>
        <name>NADPH</name>
        <dbReference type="ChEBI" id="CHEBI:57783"/>
    </ligand>
</feature>
<evidence type="ECO:0000256" key="3">
    <source>
        <dbReference type="ARBA" id="ARBA00022857"/>
    </source>
</evidence>
<name>A0ABP9B262_9GAMM</name>
<dbReference type="HAMAP" id="MF_00817">
    <property type="entry name" value="QueF_type2"/>
    <property type="match status" value="1"/>
</dbReference>
<dbReference type="EMBL" id="BAABJE010000005">
    <property type="protein sequence ID" value="GAA4789567.1"/>
    <property type="molecule type" value="Genomic_DNA"/>
</dbReference>
<dbReference type="InterPro" id="IPR029500">
    <property type="entry name" value="QueF"/>
</dbReference>
<dbReference type="Gene3D" id="3.30.1130.10">
    <property type="match status" value="2"/>
</dbReference>
<dbReference type="PANTHER" id="PTHR34354">
    <property type="entry name" value="NADPH-DEPENDENT 7-CYANO-7-DEAZAGUANINE REDUCTASE"/>
    <property type="match status" value="1"/>
</dbReference>
<evidence type="ECO:0000259" key="6">
    <source>
        <dbReference type="Pfam" id="PF14819"/>
    </source>
</evidence>
<dbReference type="SUPFAM" id="SSF55620">
    <property type="entry name" value="Tetrahydrobiopterin biosynthesis enzymes-like"/>
    <property type="match status" value="1"/>
</dbReference>
<reference evidence="8" key="1">
    <citation type="journal article" date="2019" name="Int. J. Syst. Evol. Microbiol.">
        <title>The Global Catalogue of Microorganisms (GCM) 10K type strain sequencing project: providing services to taxonomists for standard genome sequencing and annotation.</title>
        <authorList>
            <consortium name="The Broad Institute Genomics Platform"/>
            <consortium name="The Broad Institute Genome Sequencing Center for Infectious Disease"/>
            <person name="Wu L."/>
            <person name="Ma J."/>
        </authorList>
    </citation>
    <scope>NUCLEOTIDE SEQUENCE [LARGE SCALE GENOMIC DNA]</scope>
    <source>
        <strain evidence="8">JCM 18204</strain>
    </source>
</reference>
<dbReference type="Pfam" id="PF14819">
    <property type="entry name" value="QueF_N"/>
    <property type="match status" value="1"/>
</dbReference>
<dbReference type="InterPro" id="IPR029139">
    <property type="entry name" value="QueF_N"/>
</dbReference>
<evidence type="ECO:0000256" key="1">
    <source>
        <dbReference type="ARBA" id="ARBA00022490"/>
    </source>
</evidence>
<dbReference type="Proteomes" id="UP001499959">
    <property type="component" value="Unassembled WGS sequence"/>
</dbReference>
<dbReference type="EC" id="1.7.1.13" evidence="5"/>
<feature type="active site" description="Thioimide intermediate" evidence="5">
    <location>
        <position position="209"/>
    </location>
</feature>
<feature type="binding site" evidence="5">
    <location>
        <begin position="248"/>
        <end position="249"/>
    </location>
    <ligand>
        <name>substrate</name>
    </ligand>
</feature>
<gene>
    <name evidence="5 7" type="primary">queF</name>
    <name evidence="7" type="ORF">GCM10023307_13480</name>
</gene>
<comment type="pathway">
    <text evidence="5">tRNA modification; tRNA-queuosine biosynthesis.</text>
</comment>
<dbReference type="InterPro" id="IPR043133">
    <property type="entry name" value="GTP-CH-I_C/QueF"/>
</dbReference>
<dbReference type="NCBIfam" id="TIGR03138">
    <property type="entry name" value="QueF"/>
    <property type="match status" value="1"/>
</dbReference>
<comment type="caution">
    <text evidence="7">The sequence shown here is derived from an EMBL/GenBank/DDBJ whole genome shotgun (WGS) entry which is preliminary data.</text>
</comment>
<comment type="function">
    <text evidence="5">Catalyzes the NADPH-dependent reduction of 7-cyano-7-deazaguanine (preQ0) to 7-aminomethyl-7-deazaguanine (preQ1).</text>
</comment>
<comment type="catalytic activity">
    <reaction evidence="5">
        <text>7-aminomethyl-7-carbaguanine + 2 NADP(+) = 7-cyano-7-carbaguanine + 2 NADPH + 3 H(+)</text>
        <dbReference type="Rhea" id="RHEA:13409"/>
        <dbReference type="ChEBI" id="CHEBI:15378"/>
        <dbReference type="ChEBI" id="CHEBI:45075"/>
        <dbReference type="ChEBI" id="CHEBI:57783"/>
        <dbReference type="ChEBI" id="CHEBI:58349"/>
        <dbReference type="ChEBI" id="CHEBI:58703"/>
        <dbReference type="EC" id="1.7.1.13"/>
    </reaction>
</comment>
<keyword evidence="1 5" id="KW-0963">Cytoplasm</keyword>
<keyword evidence="2 5" id="KW-0671">Queuosine biosynthesis</keyword>
<proteinExistence type="inferred from homology"/>
<feature type="binding site" evidence="5">
    <location>
        <begin position="112"/>
        <end position="114"/>
    </location>
    <ligand>
        <name>substrate</name>
    </ligand>
</feature>
<dbReference type="InterPro" id="IPR016428">
    <property type="entry name" value="QueF_type2"/>
</dbReference>
<comment type="subcellular location">
    <subcellularLocation>
        <location evidence="5">Cytoplasm</location>
    </subcellularLocation>
</comment>
<dbReference type="Pfam" id="PF14489">
    <property type="entry name" value="QueF"/>
    <property type="match status" value="1"/>
</dbReference>
<evidence type="ECO:0000256" key="5">
    <source>
        <dbReference type="HAMAP-Rule" id="MF_00817"/>
    </source>
</evidence>
<organism evidence="7 8">
    <name type="scientific">Lysobacter hankyongensis</name>
    <dbReference type="NCBI Taxonomy" id="1176535"/>
    <lineage>
        <taxon>Bacteria</taxon>
        <taxon>Pseudomonadati</taxon>
        <taxon>Pseudomonadota</taxon>
        <taxon>Gammaproteobacteria</taxon>
        <taxon>Lysobacterales</taxon>
        <taxon>Lysobacteraceae</taxon>
        <taxon>Lysobacter</taxon>
    </lineage>
</organism>
<accession>A0ABP9B262</accession>
<dbReference type="PANTHER" id="PTHR34354:SF1">
    <property type="entry name" value="NADPH-DEPENDENT 7-CYANO-7-DEAZAGUANINE REDUCTASE"/>
    <property type="match status" value="1"/>
</dbReference>
<keyword evidence="8" id="KW-1185">Reference proteome</keyword>
<dbReference type="InterPro" id="IPR050084">
    <property type="entry name" value="NADPH_dep_7-cyano-7-deazaG_red"/>
</dbReference>
<evidence type="ECO:0000313" key="8">
    <source>
        <dbReference type="Proteomes" id="UP001499959"/>
    </source>
</evidence>
<feature type="active site" description="Proton donor" evidence="5">
    <location>
        <position position="216"/>
    </location>
</feature>
<keyword evidence="3 5" id="KW-0521">NADP</keyword>
<evidence type="ECO:0000256" key="2">
    <source>
        <dbReference type="ARBA" id="ARBA00022785"/>
    </source>
</evidence>
<protein>
    <recommendedName>
        <fullName evidence="5">NADPH-dependent 7-cyano-7-deazaguanine reductase</fullName>
        <ecNumber evidence="5">1.7.1.13</ecNumber>
    </recommendedName>
    <alternativeName>
        <fullName evidence="5">7-cyano-7-carbaguanine reductase</fullName>
    </alternativeName>
    <alternativeName>
        <fullName evidence="5">NADPH-dependent nitrile oxidoreductase</fullName>
    </alternativeName>
    <alternativeName>
        <fullName evidence="5">PreQ(0) reductase</fullName>
    </alternativeName>
</protein>
<sequence length="302" mass="33017">MSPLFRVVKRSGLKAALPVRVRDNTRMNQNDIRHGDIPLGREVAYPDRYDPSLLFPIPRAQARAEIGVDDAAPPFVGHDRWHAYELSWLDARGKPVVETATLTVPATSPQLIESKSLKLYLNSLNGVRFESTGDVRAAIIADLSAAAGATVEVVFGLPPFAEAAEGAESIDGQDIAIDRYGPPDATLLAADDGDGVEETLHSALLKSNCPVTGQPDWAGVRIAYRGPRIDRAGLLRYLVSFRDHAEFHEQCVERIFVDLMARCRPDTLSVEARYTRRGGLDINPWRATADVDAPAAGRDARQ</sequence>
<evidence type="ECO:0000313" key="7">
    <source>
        <dbReference type="EMBL" id="GAA4789567.1"/>
    </source>
</evidence>
<feature type="domain" description="NADPH-dependent 7-cyano-7-deazaguanine reductase N-terminal" evidence="6">
    <location>
        <begin position="45"/>
        <end position="154"/>
    </location>
</feature>
<evidence type="ECO:0000256" key="4">
    <source>
        <dbReference type="ARBA" id="ARBA00023002"/>
    </source>
</evidence>